<protein>
    <recommendedName>
        <fullName evidence="4">Chitin-binding type-1 domain-containing protein</fullName>
    </recommendedName>
</protein>
<dbReference type="OrthoDB" id="3257981at2759"/>
<dbReference type="EMBL" id="JAGMUU010000006">
    <property type="protein sequence ID" value="KAH7149789.1"/>
    <property type="molecule type" value="Genomic_DNA"/>
</dbReference>
<keyword evidence="3" id="KW-1185">Reference proteome</keyword>
<evidence type="ECO:0000313" key="3">
    <source>
        <dbReference type="Proteomes" id="UP000717696"/>
    </source>
</evidence>
<feature type="signal peptide" evidence="1">
    <location>
        <begin position="1"/>
        <end position="21"/>
    </location>
</feature>
<accession>A0A9P9F0X7</accession>
<name>A0A9P9F0X7_9HYPO</name>
<sequence length="523" mass="56259">MAPSKRTLISLLAAFPSGILARNVIGASCLDGECADGSCCNGGFCGWTDDKCGAGCTSGPCVEVDWRSIDCAVAEDTEAAGNILWENSQTDFVFEEALNAWLSASGTGSQRFFGDEGTGTSLTFSEYMAKYVGGPANMKCATLVDRNGCDGFLESCASADGPGGYLMLNSFVALNNIIWNWYDQLSRSATDVSLDMSTFSDTFAPIPSEGMGLTLILDMITLGYGAVMAPMWKSVFKKLDWFKDSDNFGTVETLTKDMISAGATITKDATRAGTKLTSQNTLDTRVGAMVETWHEAADLLNQHIFSGDPMGLNDNLDLLQSLIMDGKFAGSDLDLLSAEELDGHIKKALYGQLIPYAWQVGSSEVYPFLLATEKPCSETGAEHVPSGATHWCITLDGVEQGFYLMGTLGTSHCTWEDPFTGYKCYDFQAPPGLGELDGTKWGGVTEEDIVVAAFNTWVANGRTNGERPETTDFANEDMLSRLSESDIRAAGLVWFPVCTSSEAHSNWGKMAQGNGQSEHYPCN</sequence>
<evidence type="ECO:0000313" key="2">
    <source>
        <dbReference type="EMBL" id="KAH7149789.1"/>
    </source>
</evidence>
<evidence type="ECO:0008006" key="4">
    <source>
        <dbReference type="Google" id="ProtNLM"/>
    </source>
</evidence>
<organism evidence="2 3">
    <name type="scientific">Dactylonectria estremocensis</name>
    <dbReference type="NCBI Taxonomy" id="1079267"/>
    <lineage>
        <taxon>Eukaryota</taxon>
        <taxon>Fungi</taxon>
        <taxon>Dikarya</taxon>
        <taxon>Ascomycota</taxon>
        <taxon>Pezizomycotina</taxon>
        <taxon>Sordariomycetes</taxon>
        <taxon>Hypocreomycetidae</taxon>
        <taxon>Hypocreales</taxon>
        <taxon>Nectriaceae</taxon>
        <taxon>Dactylonectria</taxon>
    </lineage>
</organism>
<keyword evidence="1" id="KW-0732">Signal</keyword>
<comment type="caution">
    <text evidence="2">The sequence shown here is derived from an EMBL/GenBank/DDBJ whole genome shotgun (WGS) entry which is preliminary data.</text>
</comment>
<feature type="chain" id="PRO_5040451001" description="Chitin-binding type-1 domain-containing protein" evidence="1">
    <location>
        <begin position="22"/>
        <end position="523"/>
    </location>
</feature>
<dbReference type="AlphaFoldDB" id="A0A9P9F0X7"/>
<proteinExistence type="predicted"/>
<dbReference type="Proteomes" id="UP000717696">
    <property type="component" value="Unassembled WGS sequence"/>
</dbReference>
<evidence type="ECO:0000256" key="1">
    <source>
        <dbReference type="SAM" id="SignalP"/>
    </source>
</evidence>
<gene>
    <name evidence="2" type="ORF">B0J13DRAFT_660532</name>
</gene>
<reference evidence="2" key="1">
    <citation type="journal article" date="2021" name="Nat. Commun.">
        <title>Genetic determinants of endophytism in the Arabidopsis root mycobiome.</title>
        <authorList>
            <person name="Mesny F."/>
            <person name="Miyauchi S."/>
            <person name="Thiergart T."/>
            <person name="Pickel B."/>
            <person name="Atanasova L."/>
            <person name="Karlsson M."/>
            <person name="Huettel B."/>
            <person name="Barry K.W."/>
            <person name="Haridas S."/>
            <person name="Chen C."/>
            <person name="Bauer D."/>
            <person name="Andreopoulos W."/>
            <person name="Pangilinan J."/>
            <person name="LaButti K."/>
            <person name="Riley R."/>
            <person name="Lipzen A."/>
            <person name="Clum A."/>
            <person name="Drula E."/>
            <person name="Henrissat B."/>
            <person name="Kohler A."/>
            <person name="Grigoriev I.V."/>
            <person name="Martin F.M."/>
            <person name="Hacquard S."/>
        </authorList>
    </citation>
    <scope>NUCLEOTIDE SEQUENCE</scope>
    <source>
        <strain evidence="2">MPI-CAGE-AT-0021</strain>
    </source>
</reference>